<dbReference type="EMBL" id="CAEZWW010000163">
    <property type="protein sequence ID" value="CAB4680822.1"/>
    <property type="molecule type" value="Genomic_DNA"/>
</dbReference>
<reference evidence="2" key="1">
    <citation type="submission" date="2020-05" db="EMBL/GenBank/DDBJ databases">
        <authorList>
            <person name="Chiriac C."/>
            <person name="Salcher M."/>
            <person name="Ghai R."/>
            <person name="Kavagutti S V."/>
        </authorList>
    </citation>
    <scope>NUCLEOTIDE SEQUENCE</scope>
</reference>
<gene>
    <name evidence="2" type="ORF">UFOPK2310_01216</name>
</gene>
<name>A0A6J6N3W1_9ZZZZ</name>
<organism evidence="2">
    <name type="scientific">freshwater metagenome</name>
    <dbReference type="NCBI Taxonomy" id="449393"/>
    <lineage>
        <taxon>unclassified sequences</taxon>
        <taxon>metagenomes</taxon>
        <taxon>ecological metagenomes</taxon>
    </lineage>
</organism>
<evidence type="ECO:0000313" key="2">
    <source>
        <dbReference type="EMBL" id="CAB4680822.1"/>
    </source>
</evidence>
<accession>A0A6J6N3W1</accession>
<feature type="region of interest" description="Disordered" evidence="1">
    <location>
        <begin position="150"/>
        <end position="169"/>
    </location>
</feature>
<sequence length="195" mass="19681">MFILFVTGLLGIGLVAMLVINTALAQGAFTLSELQQEQAALSEQEAALTQVVEAASTPGALESQARALGMVPSQNPVFLRLPDGAILGNPKPAPGRPLTSPTATKLVIETPANATALEAVSGDAVGTDLPIAPGENYDPAAADAAKSANINKGAGKGSGKGAAKDNQNENSMWTEVPIQIGNTSTDAGLVAKPVN</sequence>
<protein>
    <submittedName>
        <fullName evidence="2">Unannotated protein</fullName>
    </submittedName>
</protein>
<dbReference type="AlphaFoldDB" id="A0A6J6N3W1"/>
<proteinExistence type="predicted"/>
<evidence type="ECO:0000256" key="1">
    <source>
        <dbReference type="SAM" id="MobiDB-lite"/>
    </source>
</evidence>